<dbReference type="EMBL" id="KN403091">
    <property type="protein sequence ID" value="KHG15157.1"/>
    <property type="molecule type" value="Genomic_DNA"/>
</dbReference>
<evidence type="ECO:0000313" key="2">
    <source>
        <dbReference type="Proteomes" id="UP000032142"/>
    </source>
</evidence>
<accession>A0A0B0NR67</accession>
<evidence type="ECO:0000313" key="1">
    <source>
        <dbReference type="EMBL" id="KHG15157.1"/>
    </source>
</evidence>
<dbReference type="AlphaFoldDB" id="A0A0B0NR67"/>
<gene>
    <name evidence="1" type="ORF">F383_18962</name>
</gene>
<sequence length="47" mass="5550">MGINVFLLWYKTKSKMKMSLCALDISYDCPDHRSVLFCILAFCYHRS</sequence>
<keyword evidence="2" id="KW-1185">Reference proteome</keyword>
<protein>
    <submittedName>
        <fullName evidence="1">Uncharacterized protein</fullName>
    </submittedName>
</protein>
<dbReference type="Proteomes" id="UP000032142">
    <property type="component" value="Unassembled WGS sequence"/>
</dbReference>
<name>A0A0B0NR67_GOSAR</name>
<proteinExistence type="predicted"/>
<organism evidence="1 2">
    <name type="scientific">Gossypium arboreum</name>
    <name type="common">Tree cotton</name>
    <name type="synonym">Gossypium nanking</name>
    <dbReference type="NCBI Taxonomy" id="29729"/>
    <lineage>
        <taxon>Eukaryota</taxon>
        <taxon>Viridiplantae</taxon>
        <taxon>Streptophyta</taxon>
        <taxon>Embryophyta</taxon>
        <taxon>Tracheophyta</taxon>
        <taxon>Spermatophyta</taxon>
        <taxon>Magnoliopsida</taxon>
        <taxon>eudicotyledons</taxon>
        <taxon>Gunneridae</taxon>
        <taxon>Pentapetalae</taxon>
        <taxon>rosids</taxon>
        <taxon>malvids</taxon>
        <taxon>Malvales</taxon>
        <taxon>Malvaceae</taxon>
        <taxon>Malvoideae</taxon>
        <taxon>Gossypium</taxon>
    </lineage>
</organism>
<reference evidence="2" key="1">
    <citation type="submission" date="2014-09" db="EMBL/GenBank/DDBJ databases">
        <authorList>
            <person name="Mudge J."/>
            <person name="Ramaraj T."/>
            <person name="Lindquist I.E."/>
            <person name="Bharti A.K."/>
            <person name="Sundararajan A."/>
            <person name="Cameron C.T."/>
            <person name="Woodward J.E."/>
            <person name="May G.D."/>
            <person name="Brubaker C."/>
            <person name="Broadhvest J."/>
            <person name="Wilkins T.A."/>
        </authorList>
    </citation>
    <scope>NUCLEOTIDE SEQUENCE</scope>
    <source>
        <strain evidence="2">cv. AKA8401</strain>
    </source>
</reference>